<reference evidence="2" key="2">
    <citation type="submission" date="2016-05" db="EMBL/GenBank/DDBJ databases">
        <title>Comparative analysis highlights variable genome content of wheat rusts and divergence of the mating loci.</title>
        <authorList>
            <person name="Cuomo C.A."/>
            <person name="Bakkeren G."/>
            <person name="Szabo L."/>
            <person name="Khalil H."/>
            <person name="Joly D."/>
            <person name="Goldberg J."/>
            <person name="Young S."/>
            <person name="Zeng Q."/>
            <person name="Fellers J."/>
        </authorList>
    </citation>
    <scope>NUCLEOTIDE SEQUENCE [LARGE SCALE GENOMIC DNA]</scope>
    <source>
        <strain evidence="2">1-1 BBBD Race 1</strain>
    </source>
</reference>
<organism evidence="2">
    <name type="scientific">Puccinia triticina (isolate 1-1 / race 1 (BBBD))</name>
    <name type="common">Brown leaf rust fungus</name>
    <dbReference type="NCBI Taxonomy" id="630390"/>
    <lineage>
        <taxon>Eukaryota</taxon>
        <taxon>Fungi</taxon>
        <taxon>Dikarya</taxon>
        <taxon>Basidiomycota</taxon>
        <taxon>Pucciniomycotina</taxon>
        <taxon>Pucciniomycetes</taxon>
        <taxon>Pucciniales</taxon>
        <taxon>Pucciniaceae</taxon>
        <taxon>Puccinia</taxon>
    </lineage>
</organism>
<evidence type="ECO:0000256" key="1">
    <source>
        <dbReference type="SAM" id="MobiDB-lite"/>
    </source>
</evidence>
<sequence length="323" mass="38080">MERTGENNQAHPTDPNRIPGHNRSIQINHHYCLSRNHVRERRTKDQHLKGLKCCWINRLKRKLKEGMLDRIHEICQHAQEIFKRIKSAPQDLNRKFGRCSRYYKLLTDDAHRASELIKWSIQFMKGSELNLVQDAWGGQLDRLEDYIWEIICAIDPRTNLQIADEFQNQSRLVHASVIHLARTSLPMLKLSKIFYTKLSKRWMNQRHFLPYSDMSSDRIEVVANSIGFVSQDIDALIHLFFKADSDHSETTSQEFTRVTSDIKSHLESALLPIVAHYLPLIPDTECFSSKEYYKNWLITWNTQYNISINNWDHAVQMFHSTLH</sequence>
<feature type="compositionally biased region" description="Polar residues" evidence="1">
    <location>
        <begin position="1"/>
        <end position="11"/>
    </location>
</feature>
<reference evidence="2" key="1">
    <citation type="submission" date="2009-11" db="EMBL/GenBank/DDBJ databases">
        <authorList>
            <consortium name="The Broad Institute Genome Sequencing Platform"/>
            <person name="Ward D."/>
            <person name="Feldgarden M."/>
            <person name="Earl A."/>
            <person name="Young S.K."/>
            <person name="Zeng Q."/>
            <person name="Koehrsen M."/>
            <person name="Alvarado L."/>
            <person name="Berlin A."/>
            <person name="Bochicchio J."/>
            <person name="Borenstein D."/>
            <person name="Chapman S.B."/>
            <person name="Chen Z."/>
            <person name="Engels R."/>
            <person name="Freedman E."/>
            <person name="Gellesch M."/>
            <person name="Goldberg J."/>
            <person name="Griggs A."/>
            <person name="Gujja S."/>
            <person name="Heilman E."/>
            <person name="Heiman D."/>
            <person name="Hepburn T."/>
            <person name="Howarth C."/>
            <person name="Jen D."/>
            <person name="Larson L."/>
            <person name="Lewis B."/>
            <person name="Mehta T."/>
            <person name="Park D."/>
            <person name="Pearson M."/>
            <person name="Roberts A."/>
            <person name="Saif S."/>
            <person name="Shea T."/>
            <person name="Shenoy N."/>
            <person name="Sisk P."/>
            <person name="Stolte C."/>
            <person name="Sykes S."/>
            <person name="Thomson T."/>
            <person name="Walk T."/>
            <person name="White J."/>
            <person name="Yandava C."/>
            <person name="Izard J."/>
            <person name="Baranova O.V."/>
            <person name="Blanton J.M."/>
            <person name="Tanner A.C."/>
            <person name="Dewhirst F.E."/>
            <person name="Haas B."/>
            <person name="Nusbaum C."/>
            <person name="Birren B."/>
        </authorList>
    </citation>
    <scope>NUCLEOTIDE SEQUENCE [LARGE SCALE GENOMIC DNA]</scope>
    <source>
        <strain evidence="2">1-1 BBBD Race 1</strain>
    </source>
</reference>
<protein>
    <submittedName>
        <fullName evidence="2 3">Uncharacterized protein</fullName>
    </submittedName>
</protein>
<dbReference type="EMBL" id="ADAS02000017">
    <property type="protein sequence ID" value="OAV96749.1"/>
    <property type="molecule type" value="Genomic_DNA"/>
</dbReference>
<name>A0A180GWK8_PUCT1</name>
<dbReference type="VEuPathDB" id="FungiDB:PTTG_26235"/>
<dbReference type="PANTHER" id="PTHR33069:SF3">
    <property type="entry name" value="DYNEIN HEAVY CHAIN TAIL DOMAIN-CONTAINING PROTEIN"/>
    <property type="match status" value="1"/>
</dbReference>
<evidence type="ECO:0000313" key="4">
    <source>
        <dbReference type="Proteomes" id="UP000005240"/>
    </source>
</evidence>
<dbReference type="AlphaFoldDB" id="A0A180GWK8"/>
<dbReference type="STRING" id="630390.A0A180GWK8"/>
<dbReference type="Proteomes" id="UP000005240">
    <property type="component" value="Unassembled WGS sequence"/>
</dbReference>
<feature type="region of interest" description="Disordered" evidence="1">
    <location>
        <begin position="1"/>
        <end position="22"/>
    </location>
</feature>
<dbReference type="EnsemblFungi" id="PTTG_26235-t43_1">
    <property type="protein sequence ID" value="PTTG_26235-t43_1-p1"/>
    <property type="gene ID" value="PTTG_26235"/>
</dbReference>
<keyword evidence="4" id="KW-1185">Reference proteome</keyword>
<proteinExistence type="predicted"/>
<dbReference type="OrthoDB" id="10524451at2759"/>
<accession>A0A180GWK8</accession>
<evidence type="ECO:0000313" key="3">
    <source>
        <dbReference type="EnsemblFungi" id="PTTG_26235-t43_1-p1"/>
    </source>
</evidence>
<reference evidence="3" key="4">
    <citation type="submission" date="2025-05" db="UniProtKB">
        <authorList>
            <consortium name="EnsemblFungi"/>
        </authorList>
    </citation>
    <scope>IDENTIFICATION</scope>
    <source>
        <strain evidence="3">isolate 1-1 / race 1 (BBBD)</strain>
    </source>
</reference>
<evidence type="ECO:0000313" key="2">
    <source>
        <dbReference type="EMBL" id="OAV96749.1"/>
    </source>
</evidence>
<gene>
    <name evidence="2" type="ORF">PTTG_26235</name>
</gene>
<reference evidence="3 4" key="3">
    <citation type="journal article" date="2017" name="G3 (Bethesda)">
        <title>Comparative analysis highlights variable genome content of wheat rusts and divergence of the mating loci.</title>
        <authorList>
            <person name="Cuomo C.A."/>
            <person name="Bakkeren G."/>
            <person name="Khalil H.B."/>
            <person name="Panwar V."/>
            <person name="Joly D."/>
            <person name="Linning R."/>
            <person name="Sakthikumar S."/>
            <person name="Song X."/>
            <person name="Adiconis X."/>
            <person name="Fan L."/>
            <person name="Goldberg J.M."/>
            <person name="Levin J.Z."/>
            <person name="Young S."/>
            <person name="Zeng Q."/>
            <person name="Anikster Y."/>
            <person name="Bruce M."/>
            <person name="Wang M."/>
            <person name="Yin C."/>
            <person name="McCallum B."/>
            <person name="Szabo L.J."/>
            <person name="Hulbert S."/>
            <person name="Chen X."/>
            <person name="Fellers J.P."/>
        </authorList>
    </citation>
    <scope>NUCLEOTIDE SEQUENCE</scope>
    <source>
        <strain evidence="4">Isolate 1-1 / race 1 (BBBD)</strain>
        <strain evidence="3">isolate 1-1 / race 1 (BBBD)</strain>
    </source>
</reference>
<dbReference type="PANTHER" id="PTHR33069">
    <property type="entry name" value="CHROMOSOME 7, WHOLE GENOME SHOTGUN SEQUENCE-RELATED"/>
    <property type="match status" value="1"/>
</dbReference>